<dbReference type="InterPro" id="IPR036412">
    <property type="entry name" value="HAD-like_sf"/>
</dbReference>
<name>A0A2K1QZZ9_9PEZI</name>
<evidence type="ECO:0000256" key="5">
    <source>
        <dbReference type="ARBA" id="ARBA00022989"/>
    </source>
</evidence>
<dbReference type="NCBIfam" id="TIGR01511">
    <property type="entry name" value="ATPase-IB1_Cu"/>
    <property type="match status" value="1"/>
</dbReference>
<evidence type="ECO:0000256" key="6">
    <source>
        <dbReference type="ARBA" id="ARBA00023136"/>
    </source>
</evidence>
<evidence type="ECO:0000256" key="1">
    <source>
        <dbReference type="ARBA" id="ARBA00004370"/>
    </source>
</evidence>
<dbReference type="InterPro" id="IPR027256">
    <property type="entry name" value="P-typ_ATPase_IB"/>
</dbReference>
<dbReference type="FunFam" id="2.70.150.10:FF:000002">
    <property type="entry name" value="Copper-transporting ATPase 1, putative"/>
    <property type="match status" value="1"/>
</dbReference>
<organism evidence="10 11">
    <name type="scientific">Sphaceloma murrayae</name>
    <dbReference type="NCBI Taxonomy" id="2082308"/>
    <lineage>
        <taxon>Eukaryota</taxon>
        <taxon>Fungi</taxon>
        <taxon>Dikarya</taxon>
        <taxon>Ascomycota</taxon>
        <taxon>Pezizomycotina</taxon>
        <taxon>Dothideomycetes</taxon>
        <taxon>Dothideomycetidae</taxon>
        <taxon>Myriangiales</taxon>
        <taxon>Elsinoaceae</taxon>
        <taxon>Sphaceloma</taxon>
    </lineage>
</organism>
<dbReference type="EMBL" id="NKHZ01000022">
    <property type="protein sequence ID" value="PNS20621.1"/>
    <property type="molecule type" value="Genomic_DNA"/>
</dbReference>
<feature type="domain" description="PCA1 HMA heavy metal-associated" evidence="9">
    <location>
        <begin position="50"/>
        <end position="114"/>
    </location>
</feature>
<keyword evidence="7" id="KW-0067">ATP-binding</keyword>
<dbReference type="Gene3D" id="3.40.1110.10">
    <property type="entry name" value="Calcium-transporting ATPase, cytoplasmic domain N"/>
    <property type="match status" value="1"/>
</dbReference>
<reference evidence="10 11" key="1">
    <citation type="submission" date="2017-06" db="EMBL/GenBank/DDBJ databases">
        <title>Draft genome sequence of a variant of Elsinoe murrayae.</title>
        <authorList>
            <person name="Cheng Q."/>
        </authorList>
    </citation>
    <scope>NUCLEOTIDE SEQUENCE [LARGE SCALE GENOMIC DNA]</scope>
    <source>
        <strain evidence="10 11">CQ-2017a</strain>
    </source>
</reference>
<dbReference type="GO" id="GO:0030003">
    <property type="term" value="P:intracellular monoatomic cation homeostasis"/>
    <property type="evidence" value="ECO:0007669"/>
    <property type="project" value="UniProtKB-ARBA"/>
</dbReference>
<evidence type="ECO:0000256" key="2">
    <source>
        <dbReference type="ARBA" id="ARBA00022692"/>
    </source>
</evidence>
<protein>
    <submittedName>
        <fullName evidence="10">Copper-transporting ATPase ccc2</fullName>
    </submittedName>
</protein>
<dbReference type="InterPro" id="IPR023214">
    <property type="entry name" value="HAD_sf"/>
</dbReference>
<keyword evidence="6 7" id="KW-0472">Membrane</keyword>
<dbReference type="InterPro" id="IPR023298">
    <property type="entry name" value="ATPase_P-typ_TM_dom_sf"/>
</dbReference>
<dbReference type="STRING" id="2082308.A0A2K1QZZ9"/>
<dbReference type="InterPro" id="IPR023299">
    <property type="entry name" value="ATPase_P-typ_cyto_dom_N"/>
</dbReference>
<feature type="transmembrane region" description="Helical" evidence="7">
    <location>
        <begin position="378"/>
        <end position="399"/>
    </location>
</feature>
<dbReference type="PANTHER" id="PTHR46594:SF4">
    <property type="entry name" value="P-TYPE CATION-TRANSPORTING ATPASE"/>
    <property type="match status" value="1"/>
</dbReference>
<evidence type="ECO:0000313" key="10">
    <source>
        <dbReference type="EMBL" id="PNS20621.1"/>
    </source>
</evidence>
<dbReference type="GO" id="GO:0016887">
    <property type="term" value="F:ATP hydrolysis activity"/>
    <property type="evidence" value="ECO:0007669"/>
    <property type="project" value="InterPro"/>
</dbReference>
<feature type="transmembrane region" description="Helical" evidence="7">
    <location>
        <begin position="419"/>
        <end position="446"/>
    </location>
</feature>
<keyword evidence="5 7" id="KW-1133">Transmembrane helix</keyword>
<dbReference type="GO" id="GO:0005524">
    <property type="term" value="F:ATP binding"/>
    <property type="evidence" value="ECO:0007669"/>
    <property type="project" value="UniProtKB-UniRule"/>
</dbReference>
<sequence>MNVLDGVDGISSPKVTFVSGVAEFDIDSSTELRTVMAELEKGTGFSCSEIVSKYQSIDLVAKTPLWMLPKDQMLLGIESVEKIDKETYRINYDPSLIGARNLLHSFEGASLAPPSNDAMLKEGKKRLVAMFWSTVLAAIFTIPIVVLSWSDNPVPASTRLIVSLVLGTFVQAIAVPEFYVGAVKSLVYSRVIEMDMLVVISITAAYGYSVVAFGLSFAGYTLQEEAFFETGALLITLVLLGRLMAALARVRAVSAVSVRSLQAEKALLIGPSGESEEIDTRLLQFGDSFVVPPHSRVPTDGQILEGISAVDESMITGESVPVPKTDGDSVIAGTINGPSTLRVKLTRLPGKNSITDIANMVENALGAKPRVQDLADKVASWFIPVVIAIAIIVLVIWVIVCLRIRRLNAGGAIGTAITYGIAVLAVSCPCALGLAVPMVLVIAGGVAARNGVIVKSADAIERGYKVTDVVFDKTGTLTKGDLEVVHEELFPMDSSELPPDLAYGLVQALVRDNDHPVSRAVAGLERVKKATHTKVDRVESVPGAGIKGSYQGKEVKAANPYWLGIDHHPGVVRLVEQGMTLLCVTVNDQPAAAFGLKSTLRPEAAAVVSELKRRALTCHVLSGDGPQVVRDVAQQVGIPPEMAMSRHKPAEKQAYVQGLMDSGKIVLFCGDGTNDAIAVAQANVGVQIGTASDVTKATAAVVLLSGLDGILVLLDVSRRGFKRIVFNFVWSAVYNVFAILLAAGAFVRVRIPPAYAGLGEIVSVFPVIVAAMSLQRKQKKLLSV</sequence>
<dbReference type="Pfam" id="PF00122">
    <property type="entry name" value="E1-E2_ATPase"/>
    <property type="match status" value="1"/>
</dbReference>
<keyword evidence="7" id="KW-0547">Nucleotide-binding</keyword>
<dbReference type="PRINTS" id="PR00119">
    <property type="entry name" value="CATATPASE"/>
</dbReference>
<dbReference type="OrthoDB" id="432719at2759"/>
<keyword evidence="11" id="KW-1185">Reference proteome</keyword>
<dbReference type="NCBIfam" id="TIGR01525">
    <property type="entry name" value="ATPase-IB_hvy"/>
    <property type="match status" value="1"/>
</dbReference>
<feature type="transmembrane region" description="Helical" evidence="7">
    <location>
        <begin position="161"/>
        <end position="182"/>
    </location>
</feature>
<keyword evidence="2 7" id="KW-0812">Transmembrane</keyword>
<dbReference type="Pfam" id="PF24534">
    <property type="entry name" value="HMA_PCA1"/>
    <property type="match status" value="1"/>
</dbReference>
<dbReference type="SFLD" id="SFLDS00003">
    <property type="entry name" value="Haloacid_Dehalogenase"/>
    <property type="match status" value="1"/>
</dbReference>
<keyword evidence="4" id="KW-1278">Translocase</keyword>
<comment type="caution">
    <text evidence="10">The sequence shown here is derived from an EMBL/GenBank/DDBJ whole genome shotgun (WGS) entry which is preliminary data.</text>
</comment>
<feature type="transmembrane region" description="Helical" evidence="7">
    <location>
        <begin position="753"/>
        <end position="774"/>
    </location>
</feature>
<evidence type="ECO:0000256" key="7">
    <source>
        <dbReference type="RuleBase" id="RU362081"/>
    </source>
</evidence>
<dbReference type="PANTHER" id="PTHR46594">
    <property type="entry name" value="P-TYPE CATION-TRANSPORTING ATPASE"/>
    <property type="match status" value="1"/>
</dbReference>
<dbReference type="NCBIfam" id="TIGR01494">
    <property type="entry name" value="ATPase_P-type"/>
    <property type="match status" value="2"/>
</dbReference>
<accession>A0A2K1QZZ9</accession>
<dbReference type="Gene3D" id="2.70.150.10">
    <property type="entry name" value="Calcium-transporting ATPase, cytoplasmic transduction domain A"/>
    <property type="match status" value="1"/>
</dbReference>
<gene>
    <name evidence="10" type="ORF">CAC42_348</name>
</gene>
<dbReference type="SFLD" id="SFLDF00027">
    <property type="entry name" value="p-type_atpase"/>
    <property type="match status" value="1"/>
</dbReference>
<dbReference type="Gene3D" id="3.40.50.1000">
    <property type="entry name" value="HAD superfamily/HAD-like"/>
    <property type="match status" value="1"/>
</dbReference>
<comment type="subcellular location">
    <subcellularLocation>
        <location evidence="1 7">Membrane</location>
    </subcellularLocation>
</comment>
<dbReference type="Pfam" id="PF00702">
    <property type="entry name" value="Hydrolase"/>
    <property type="match status" value="1"/>
</dbReference>
<comment type="similarity">
    <text evidence="7">Belongs to the cation transport ATPase (P-type) (TC 3.A.3) family. Type IB subfamily.</text>
</comment>
<dbReference type="SFLD" id="SFLDG00002">
    <property type="entry name" value="C1.7:_P-type_atpase_like"/>
    <property type="match status" value="1"/>
</dbReference>
<dbReference type="InParanoid" id="A0A2K1QZZ9"/>
<dbReference type="InterPro" id="IPR056236">
    <property type="entry name" value="HMA_PCA1"/>
</dbReference>
<evidence type="ECO:0000313" key="11">
    <source>
        <dbReference type="Proteomes" id="UP000243797"/>
    </source>
</evidence>
<feature type="transmembrane region" description="Helical" evidence="7">
    <location>
        <begin position="127"/>
        <end position="149"/>
    </location>
</feature>
<feature type="transmembrane region" description="Helical" evidence="7">
    <location>
        <begin position="194"/>
        <end position="220"/>
    </location>
</feature>
<dbReference type="GO" id="GO:0016020">
    <property type="term" value="C:membrane"/>
    <property type="evidence" value="ECO:0007669"/>
    <property type="project" value="UniProtKB-SubCell"/>
</dbReference>
<feature type="transmembrane region" description="Helical" evidence="7">
    <location>
        <begin position="226"/>
        <end position="245"/>
    </location>
</feature>
<dbReference type="AlphaFoldDB" id="A0A2K1QZZ9"/>
<evidence type="ECO:0000259" key="9">
    <source>
        <dbReference type="Pfam" id="PF24534"/>
    </source>
</evidence>
<feature type="transmembrane region" description="Helical" evidence="7">
    <location>
        <begin position="724"/>
        <end position="747"/>
    </location>
</feature>
<dbReference type="PROSITE" id="PS00154">
    <property type="entry name" value="ATPASE_E1_E2"/>
    <property type="match status" value="1"/>
</dbReference>
<keyword evidence="3 7" id="KW-0479">Metal-binding</keyword>
<dbReference type="InterPro" id="IPR059000">
    <property type="entry name" value="ATPase_P-type_domA"/>
</dbReference>
<dbReference type="FunCoup" id="A0A2K1QZZ9">
    <property type="interactions" value="16"/>
</dbReference>
<dbReference type="InterPro" id="IPR044492">
    <property type="entry name" value="P_typ_ATPase_HD_dom"/>
</dbReference>
<evidence type="ECO:0000259" key="8">
    <source>
        <dbReference type="Pfam" id="PF00122"/>
    </source>
</evidence>
<evidence type="ECO:0000256" key="3">
    <source>
        <dbReference type="ARBA" id="ARBA00022723"/>
    </source>
</evidence>
<evidence type="ECO:0000256" key="4">
    <source>
        <dbReference type="ARBA" id="ARBA00022967"/>
    </source>
</evidence>
<dbReference type="InterPro" id="IPR018303">
    <property type="entry name" value="ATPase_P-typ_P_site"/>
</dbReference>
<dbReference type="Proteomes" id="UP000243797">
    <property type="component" value="Unassembled WGS sequence"/>
</dbReference>
<proteinExistence type="inferred from homology"/>
<dbReference type="InterPro" id="IPR008250">
    <property type="entry name" value="ATPase_P-typ_transduc_dom_A_sf"/>
</dbReference>
<feature type="domain" description="P-type ATPase A" evidence="8">
    <location>
        <begin position="261"/>
        <end position="362"/>
    </location>
</feature>
<dbReference type="GO" id="GO:0046872">
    <property type="term" value="F:metal ion binding"/>
    <property type="evidence" value="ECO:0007669"/>
    <property type="project" value="UniProtKB-KW"/>
</dbReference>
<dbReference type="SUPFAM" id="SSF81665">
    <property type="entry name" value="Calcium ATPase, transmembrane domain M"/>
    <property type="match status" value="1"/>
</dbReference>
<dbReference type="SUPFAM" id="SSF81653">
    <property type="entry name" value="Calcium ATPase, transduction domain A"/>
    <property type="match status" value="1"/>
</dbReference>
<dbReference type="InterPro" id="IPR001757">
    <property type="entry name" value="P_typ_ATPase"/>
</dbReference>
<dbReference type="GO" id="GO:0019829">
    <property type="term" value="F:ATPase-coupled monoatomic cation transmembrane transporter activity"/>
    <property type="evidence" value="ECO:0007669"/>
    <property type="project" value="InterPro"/>
</dbReference>
<dbReference type="SUPFAM" id="SSF56784">
    <property type="entry name" value="HAD-like"/>
    <property type="match status" value="1"/>
</dbReference>